<feature type="non-terminal residue" evidence="2">
    <location>
        <position position="1"/>
    </location>
</feature>
<dbReference type="SUPFAM" id="SSF50685">
    <property type="entry name" value="Barwin-like endoglucanases"/>
    <property type="match status" value="1"/>
</dbReference>
<keyword evidence="1" id="KW-0732">Signal</keyword>
<dbReference type="Pfam" id="PF22514">
    <property type="entry name" value="EXPB1_D1"/>
    <property type="match status" value="1"/>
</dbReference>
<proteinExistence type="predicted"/>
<dbReference type="AlphaFoldDB" id="A0AAV2IJ94"/>
<dbReference type="Gene3D" id="2.40.40.10">
    <property type="entry name" value="RlpA-like domain"/>
    <property type="match status" value="1"/>
</dbReference>
<feature type="signal peptide" evidence="1">
    <location>
        <begin position="1"/>
        <end position="16"/>
    </location>
</feature>
<sequence>FVLLVYVAQSCRVVCCVCCSVVLCVAGVCCTTISSFNIAMLPGVVHGAPKCIKDSHGILRFNGKPCASTTRYDDGHRGACGCGPPNSDQPFAWNLNDLVTAPSQKYFDNGGDKQWCGGNCGKCVKLTPTGGFVPGLGQAPRDTNAHIFMVTNDCPINDNREWCGQSGKPGTSKSNTHGYEIHFDLQNHNSQITNRLGWDNPEVTWESVACPSDFVNKWHQCECFHSGK</sequence>
<comment type="caution">
    <text evidence="2">The sequence shown here is derived from an EMBL/GenBank/DDBJ whole genome shotgun (WGS) entry which is preliminary data.</text>
</comment>
<reference evidence="2 3" key="1">
    <citation type="submission" date="2024-04" db="EMBL/GenBank/DDBJ databases">
        <authorList>
            <consortium name="Genoscope - CEA"/>
            <person name="William W."/>
        </authorList>
    </citation>
    <scope>NUCLEOTIDE SEQUENCE [LARGE SCALE GENOMIC DNA]</scope>
</reference>
<evidence type="ECO:0008006" key="4">
    <source>
        <dbReference type="Google" id="ProtNLM"/>
    </source>
</evidence>
<name>A0AAV2IJ94_LYMST</name>
<feature type="chain" id="PRO_5043841982" description="Cellulase" evidence="1">
    <location>
        <begin position="17"/>
        <end position="228"/>
    </location>
</feature>
<dbReference type="EMBL" id="CAXITT010000908">
    <property type="protein sequence ID" value="CAL1547149.1"/>
    <property type="molecule type" value="Genomic_DNA"/>
</dbReference>
<evidence type="ECO:0000313" key="3">
    <source>
        <dbReference type="Proteomes" id="UP001497497"/>
    </source>
</evidence>
<accession>A0AAV2IJ94</accession>
<evidence type="ECO:0000256" key="1">
    <source>
        <dbReference type="SAM" id="SignalP"/>
    </source>
</evidence>
<dbReference type="CDD" id="cd22278">
    <property type="entry name" value="DPBB_GH45_endoglucanase"/>
    <property type="match status" value="1"/>
</dbReference>
<evidence type="ECO:0000313" key="2">
    <source>
        <dbReference type="EMBL" id="CAL1547149.1"/>
    </source>
</evidence>
<organism evidence="2 3">
    <name type="scientific">Lymnaea stagnalis</name>
    <name type="common">Great pond snail</name>
    <name type="synonym">Helix stagnalis</name>
    <dbReference type="NCBI Taxonomy" id="6523"/>
    <lineage>
        <taxon>Eukaryota</taxon>
        <taxon>Metazoa</taxon>
        <taxon>Spiralia</taxon>
        <taxon>Lophotrochozoa</taxon>
        <taxon>Mollusca</taxon>
        <taxon>Gastropoda</taxon>
        <taxon>Heterobranchia</taxon>
        <taxon>Euthyneura</taxon>
        <taxon>Panpulmonata</taxon>
        <taxon>Hygrophila</taxon>
        <taxon>Lymnaeoidea</taxon>
        <taxon>Lymnaeidae</taxon>
        <taxon>Lymnaea</taxon>
    </lineage>
</organism>
<protein>
    <recommendedName>
        <fullName evidence="4">Cellulase</fullName>
    </recommendedName>
</protein>
<gene>
    <name evidence="2" type="ORF">GSLYS_00020474001</name>
</gene>
<dbReference type="Proteomes" id="UP001497497">
    <property type="component" value="Unassembled WGS sequence"/>
</dbReference>
<keyword evidence="3" id="KW-1185">Reference proteome</keyword>
<dbReference type="InterPro" id="IPR036908">
    <property type="entry name" value="RlpA-like_sf"/>
</dbReference>